<protein>
    <submittedName>
        <fullName evidence="1">Uncharacterized protein</fullName>
    </submittedName>
</protein>
<dbReference type="Proteomes" id="UP001432000">
    <property type="component" value="Chromosome"/>
</dbReference>
<name>A0ABZ2PNS9_9NOCA</name>
<evidence type="ECO:0000313" key="2">
    <source>
        <dbReference type="Proteomes" id="UP001432000"/>
    </source>
</evidence>
<proteinExistence type="predicted"/>
<organism evidence="1 2">
    <name type="scientific">Rhodococcus sovatensis</name>
    <dbReference type="NCBI Taxonomy" id="1805840"/>
    <lineage>
        <taxon>Bacteria</taxon>
        <taxon>Bacillati</taxon>
        <taxon>Actinomycetota</taxon>
        <taxon>Actinomycetes</taxon>
        <taxon>Mycobacteriales</taxon>
        <taxon>Nocardiaceae</taxon>
        <taxon>Rhodococcus</taxon>
    </lineage>
</organism>
<dbReference type="RefSeq" id="WP_338890369.1">
    <property type="nucleotide sequence ID" value="NZ_CP147846.1"/>
</dbReference>
<accession>A0ABZ2PNS9</accession>
<reference evidence="1 2" key="1">
    <citation type="submission" date="2024-03" db="EMBL/GenBank/DDBJ databases">
        <title>Natural products discovery in diverse microorganisms through a two-stage MS feature dereplication strategy.</title>
        <authorList>
            <person name="Zhang R."/>
        </authorList>
    </citation>
    <scope>NUCLEOTIDE SEQUENCE [LARGE SCALE GENOMIC DNA]</scope>
    <source>
        <strain evidence="1 2">18930</strain>
    </source>
</reference>
<keyword evidence="2" id="KW-1185">Reference proteome</keyword>
<gene>
    <name evidence="1" type="ORF">WDS16_02995</name>
</gene>
<evidence type="ECO:0000313" key="1">
    <source>
        <dbReference type="EMBL" id="WXG69538.1"/>
    </source>
</evidence>
<dbReference type="EMBL" id="CP147846">
    <property type="protein sequence ID" value="WXG69538.1"/>
    <property type="molecule type" value="Genomic_DNA"/>
</dbReference>
<sequence length="212" mass="23720">MAATENLTFPTERAERTTLLDGSTSEHRRRFWLLSDHLAYADIRNIVADYINTTISDPANTVRHGWTVGALTRESPHERTLLTLVCGDLETLVVTEFTNDDDDSIELEMTVNTDLPEGYSDEQLTISTELVTAARGTYSAHDVWTWRIDIGALLTDEAEVSFGIDDELFDDLCYSLNSRLMTESKPAAADHNDDLTADLLAEAYRQLLDTDA</sequence>